<dbReference type="GO" id="GO:0005524">
    <property type="term" value="F:ATP binding"/>
    <property type="evidence" value="ECO:0007669"/>
    <property type="project" value="UniProtKB-UniRule"/>
</dbReference>
<dbReference type="AlphaFoldDB" id="A0A2M6IUD3"/>
<comment type="catalytic activity">
    <reaction evidence="10">
        <text>ATP + H2O = ADP + phosphate + H(+)</text>
        <dbReference type="Rhea" id="RHEA:13065"/>
        <dbReference type="ChEBI" id="CHEBI:15377"/>
        <dbReference type="ChEBI" id="CHEBI:15378"/>
        <dbReference type="ChEBI" id="CHEBI:30616"/>
        <dbReference type="ChEBI" id="CHEBI:43474"/>
        <dbReference type="ChEBI" id="CHEBI:456216"/>
        <dbReference type="EC" id="5.6.2.4"/>
    </reaction>
</comment>
<evidence type="ECO:0000313" key="15">
    <source>
        <dbReference type="Proteomes" id="UP000231056"/>
    </source>
</evidence>
<evidence type="ECO:0000259" key="13">
    <source>
        <dbReference type="PROSITE" id="PS51217"/>
    </source>
</evidence>
<dbReference type="PROSITE" id="PS51217">
    <property type="entry name" value="UVRD_HELICASE_CTER"/>
    <property type="match status" value="1"/>
</dbReference>
<dbReference type="CDD" id="cd17932">
    <property type="entry name" value="DEXQc_UvrD"/>
    <property type="match status" value="1"/>
</dbReference>
<feature type="domain" description="UvrD-like helicase C-terminal" evidence="13">
    <location>
        <begin position="283"/>
        <end position="513"/>
    </location>
</feature>
<dbReference type="PANTHER" id="PTHR11070:SF2">
    <property type="entry name" value="ATP-DEPENDENT DNA HELICASE SRS2"/>
    <property type="match status" value="1"/>
</dbReference>
<feature type="non-terminal residue" evidence="14">
    <location>
        <position position="550"/>
    </location>
</feature>
<dbReference type="Gene3D" id="1.10.486.10">
    <property type="entry name" value="PCRA, domain 4"/>
    <property type="match status" value="2"/>
</dbReference>
<evidence type="ECO:0000256" key="8">
    <source>
        <dbReference type="ARBA" id="ARBA00034617"/>
    </source>
</evidence>
<comment type="caution">
    <text evidence="14">The sequence shown here is derived from an EMBL/GenBank/DDBJ whole genome shotgun (WGS) entry which is preliminary data.</text>
</comment>
<dbReference type="Proteomes" id="UP000231056">
    <property type="component" value="Unassembled WGS sequence"/>
</dbReference>
<dbReference type="EC" id="5.6.2.4" evidence="9"/>
<evidence type="ECO:0000256" key="1">
    <source>
        <dbReference type="ARBA" id="ARBA00009922"/>
    </source>
</evidence>
<dbReference type="Gene3D" id="1.10.10.160">
    <property type="match status" value="1"/>
</dbReference>
<dbReference type="GO" id="GO:0000725">
    <property type="term" value="P:recombinational repair"/>
    <property type="evidence" value="ECO:0007669"/>
    <property type="project" value="TreeGrafter"/>
</dbReference>
<keyword evidence="2 11" id="KW-0547">Nucleotide-binding</keyword>
<evidence type="ECO:0000256" key="6">
    <source>
        <dbReference type="ARBA" id="ARBA00023125"/>
    </source>
</evidence>
<dbReference type="Pfam" id="PF00580">
    <property type="entry name" value="UvrD-helicase"/>
    <property type="match status" value="1"/>
</dbReference>
<feature type="binding site" evidence="11">
    <location>
        <begin position="27"/>
        <end position="34"/>
    </location>
    <ligand>
        <name>ATP</name>
        <dbReference type="ChEBI" id="CHEBI:30616"/>
    </ligand>
</feature>
<feature type="domain" description="UvrD-like helicase ATP-binding" evidence="12">
    <location>
        <begin position="6"/>
        <end position="282"/>
    </location>
</feature>
<comment type="catalytic activity">
    <reaction evidence="8">
        <text>Couples ATP hydrolysis with the unwinding of duplex DNA by translocating in the 3'-5' direction.</text>
        <dbReference type="EC" id="5.6.2.4"/>
    </reaction>
</comment>
<reference evidence="14 15" key="1">
    <citation type="submission" date="2017-09" db="EMBL/GenBank/DDBJ databases">
        <title>Depth-based differentiation of microbial function through sediment-hosted aquifers and enrichment of novel symbionts in the deep terrestrial subsurface.</title>
        <authorList>
            <person name="Probst A.J."/>
            <person name="Ladd B."/>
            <person name="Jarett J.K."/>
            <person name="Geller-Mcgrath D.E."/>
            <person name="Sieber C.M."/>
            <person name="Emerson J.B."/>
            <person name="Anantharaman K."/>
            <person name="Thomas B.C."/>
            <person name="Malmstrom R."/>
            <person name="Stieglmeier M."/>
            <person name="Klingl A."/>
            <person name="Woyke T."/>
            <person name="Ryan C.M."/>
            <person name="Banfield J.F."/>
        </authorList>
    </citation>
    <scope>NUCLEOTIDE SEQUENCE [LARGE SCALE GENOMIC DNA]</scope>
    <source>
        <strain evidence="14">CG11_big_fil_rev_8_21_14_0_20_36_8</strain>
    </source>
</reference>
<dbReference type="InterPro" id="IPR014016">
    <property type="entry name" value="UvrD-like_ATP-bd"/>
</dbReference>
<keyword evidence="3 11" id="KW-0378">Hydrolase</keyword>
<name>A0A2M6IUD3_9BACT</name>
<keyword evidence="4 11" id="KW-0347">Helicase</keyword>
<dbReference type="InterPro" id="IPR013986">
    <property type="entry name" value="DExx_box_DNA_helicase_dom_sf"/>
</dbReference>
<organism evidence="14 15">
    <name type="scientific">Candidatus Roizmanbacteria bacterium CG11_big_fil_rev_8_21_14_0_20_36_8</name>
    <dbReference type="NCBI Taxonomy" id="1974856"/>
    <lineage>
        <taxon>Bacteria</taxon>
        <taxon>Candidatus Roizmaniibacteriota</taxon>
    </lineage>
</organism>
<protein>
    <recommendedName>
        <fullName evidence="9">DNA 3'-5' helicase</fullName>
        <ecNumber evidence="9">5.6.2.4</ecNumber>
    </recommendedName>
</protein>
<keyword evidence="6" id="KW-0238">DNA-binding</keyword>
<dbReference type="InterPro" id="IPR014017">
    <property type="entry name" value="DNA_helicase_UvrD-like_C"/>
</dbReference>
<dbReference type="Pfam" id="PF13361">
    <property type="entry name" value="UvrD_C"/>
    <property type="match status" value="1"/>
</dbReference>
<evidence type="ECO:0000256" key="5">
    <source>
        <dbReference type="ARBA" id="ARBA00022840"/>
    </source>
</evidence>
<dbReference type="PROSITE" id="PS51198">
    <property type="entry name" value="UVRD_HELICASE_ATP_BIND"/>
    <property type="match status" value="1"/>
</dbReference>
<dbReference type="GO" id="GO:0003677">
    <property type="term" value="F:DNA binding"/>
    <property type="evidence" value="ECO:0007669"/>
    <property type="project" value="UniProtKB-KW"/>
</dbReference>
<dbReference type="GO" id="GO:0005829">
    <property type="term" value="C:cytosol"/>
    <property type="evidence" value="ECO:0007669"/>
    <property type="project" value="TreeGrafter"/>
</dbReference>
<dbReference type="GO" id="GO:0016787">
    <property type="term" value="F:hydrolase activity"/>
    <property type="evidence" value="ECO:0007669"/>
    <property type="project" value="UniProtKB-UniRule"/>
</dbReference>
<evidence type="ECO:0000313" key="14">
    <source>
        <dbReference type="EMBL" id="PIQ73526.1"/>
    </source>
</evidence>
<sequence length="550" mass="63358">MVDVFKSLNKAQKEAVSYVEGPSIVLAGAGSGKTRVLVHKVLNLIENHDVDPKSILMITFTNKAAKEMKDRISKVRGGKKSLGYIGTFHSFCSMLLRRDGEHIGVPHDFTIYDDGDQQQLLKQIIKKVGSKYSPRYFSGRISEAKNQLVAPDRYLDVFTHYKAANIAQIYFAYQKGLDDNSALDFDDLLMKVVELFRLHSEVLNKYADKYQHLLVDEFQDTNVAQYVLASKLSQKNKNVTVVGDFAQSIYSWRGADIRNLEKFSEDFKDAKIINLEQNYRSTQNILNFAYDVISENQTHPVLKLFTDQAPGEEITIREADDAEDEASYIVSTIEEIVHESSYKDIAVLYRTNAQSRQIEEMFLQSSIPYTLIGGTRFYDRKEVKDVLSYLRLFVHPHDTVALERIIKIGKRKFAKFKGLYESVKHKIDEIPTAELMEMIFESTEYLSFYDPDIPEEYARLENIRELKSVALRFPQLVDLLEQVALIESEYFEGEKGKRNEDGVRLMTLHQAKGLEFDYVIICGLEEGLLPHARSIDDIYQLEEERRLFYV</sequence>
<dbReference type="GO" id="GO:0043138">
    <property type="term" value="F:3'-5' DNA helicase activity"/>
    <property type="evidence" value="ECO:0007669"/>
    <property type="project" value="UniProtKB-EC"/>
</dbReference>
<evidence type="ECO:0000256" key="7">
    <source>
        <dbReference type="ARBA" id="ARBA00023235"/>
    </source>
</evidence>
<keyword evidence="7" id="KW-0413">Isomerase</keyword>
<accession>A0A2M6IUD3</accession>
<evidence type="ECO:0000256" key="10">
    <source>
        <dbReference type="ARBA" id="ARBA00048988"/>
    </source>
</evidence>
<evidence type="ECO:0000256" key="3">
    <source>
        <dbReference type="ARBA" id="ARBA00022801"/>
    </source>
</evidence>
<evidence type="ECO:0000256" key="4">
    <source>
        <dbReference type="ARBA" id="ARBA00022806"/>
    </source>
</evidence>
<evidence type="ECO:0000256" key="2">
    <source>
        <dbReference type="ARBA" id="ARBA00022741"/>
    </source>
</evidence>
<proteinExistence type="inferred from homology"/>
<dbReference type="PANTHER" id="PTHR11070">
    <property type="entry name" value="UVRD / RECB / PCRA DNA HELICASE FAMILY MEMBER"/>
    <property type="match status" value="1"/>
</dbReference>
<keyword evidence="5 11" id="KW-0067">ATP-binding</keyword>
<evidence type="ECO:0000256" key="11">
    <source>
        <dbReference type="PROSITE-ProRule" id="PRU00560"/>
    </source>
</evidence>
<gene>
    <name evidence="14" type="ORF">COV58_02040</name>
</gene>
<dbReference type="InterPro" id="IPR000212">
    <property type="entry name" value="DNA_helicase_UvrD/REP"/>
</dbReference>
<dbReference type="SUPFAM" id="SSF52540">
    <property type="entry name" value="P-loop containing nucleoside triphosphate hydrolases"/>
    <property type="match status" value="1"/>
</dbReference>
<comment type="similarity">
    <text evidence="1">Belongs to the helicase family. UvrD subfamily.</text>
</comment>
<dbReference type="InterPro" id="IPR027417">
    <property type="entry name" value="P-loop_NTPase"/>
</dbReference>
<dbReference type="GO" id="GO:0033202">
    <property type="term" value="C:DNA helicase complex"/>
    <property type="evidence" value="ECO:0007669"/>
    <property type="project" value="TreeGrafter"/>
</dbReference>
<dbReference type="EMBL" id="PCVM01000049">
    <property type="protein sequence ID" value="PIQ73526.1"/>
    <property type="molecule type" value="Genomic_DNA"/>
</dbReference>
<evidence type="ECO:0000259" key="12">
    <source>
        <dbReference type="PROSITE" id="PS51198"/>
    </source>
</evidence>
<dbReference type="Gene3D" id="3.40.50.300">
    <property type="entry name" value="P-loop containing nucleotide triphosphate hydrolases"/>
    <property type="match status" value="3"/>
</dbReference>
<evidence type="ECO:0000256" key="9">
    <source>
        <dbReference type="ARBA" id="ARBA00034808"/>
    </source>
</evidence>